<name>A0ACD3A0W3_9AGAR</name>
<reference evidence="1 2" key="1">
    <citation type="journal article" date="2019" name="Nat. Ecol. Evol.">
        <title>Megaphylogeny resolves global patterns of mushroom evolution.</title>
        <authorList>
            <person name="Varga T."/>
            <person name="Krizsan K."/>
            <person name="Foldi C."/>
            <person name="Dima B."/>
            <person name="Sanchez-Garcia M."/>
            <person name="Sanchez-Ramirez S."/>
            <person name="Szollosi G.J."/>
            <person name="Szarkandi J.G."/>
            <person name="Papp V."/>
            <person name="Albert L."/>
            <person name="Andreopoulos W."/>
            <person name="Angelini C."/>
            <person name="Antonin V."/>
            <person name="Barry K.W."/>
            <person name="Bougher N.L."/>
            <person name="Buchanan P."/>
            <person name="Buyck B."/>
            <person name="Bense V."/>
            <person name="Catcheside P."/>
            <person name="Chovatia M."/>
            <person name="Cooper J."/>
            <person name="Damon W."/>
            <person name="Desjardin D."/>
            <person name="Finy P."/>
            <person name="Geml J."/>
            <person name="Haridas S."/>
            <person name="Hughes K."/>
            <person name="Justo A."/>
            <person name="Karasinski D."/>
            <person name="Kautmanova I."/>
            <person name="Kiss B."/>
            <person name="Kocsube S."/>
            <person name="Kotiranta H."/>
            <person name="LaButti K.M."/>
            <person name="Lechner B.E."/>
            <person name="Liimatainen K."/>
            <person name="Lipzen A."/>
            <person name="Lukacs Z."/>
            <person name="Mihaltcheva S."/>
            <person name="Morgado L.N."/>
            <person name="Niskanen T."/>
            <person name="Noordeloos M.E."/>
            <person name="Ohm R.A."/>
            <person name="Ortiz-Santana B."/>
            <person name="Ovrebo C."/>
            <person name="Racz N."/>
            <person name="Riley R."/>
            <person name="Savchenko A."/>
            <person name="Shiryaev A."/>
            <person name="Soop K."/>
            <person name="Spirin V."/>
            <person name="Szebenyi C."/>
            <person name="Tomsovsky M."/>
            <person name="Tulloss R.E."/>
            <person name="Uehling J."/>
            <person name="Grigoriev I.V."/>
            <person name="Vagvolgyi C."/>
            <person name="Papp T."/>
            <person name="Martin F.M."/>
            <person name="Miettinen O."/>
            <person name="Hibbett D.S."/>
            <person name="Nagy L.G."/>
        </authorList>
    </citation>
    <scope>NUCLEOTIDE SEQUENCE [LARGE SCALE GENOMIC DNA]</scope>
    <source>
        <strain evidence="1 2">NL-1719</strain>
    </source>
</reference>
<protein>
    <submittedName>
        <fullName evidence="1">Uncharacterized protein</fullName>
    </submittedName>
</protein>
<feature type="non-terminal residue" evidence="1">
    <location>
        <position position="72"/>
    </location>
</feature>
<proteinExistence type="predicted"/>
<evidence type="ECO:0000313" key="2">
    <source>
        <dbReference type="Proteomes" id="UP000308600"/>
    </source>
</evidence>
<gene>
    <name evidence="1" type="ORF">BDN72DRAFT_745289</name>
</gene>
<organism evidence="1 2">
    <name type="scientific">Pluteus cervinus</name>
    <dbReference type="NCBI Taxonomy" id="181527"/>
    <lineage>
        <taxon>Eukaryota</taxon>
        <taxon>Fungi</taxon>
        <taxon>Dikarya</taxon>
        <taxon>Basidiomycota</taxon>
        <taxon>Agaricomycotina</taxon>
        <taxon>Agaricomycetes</taxon>
        <taxon>Agaricomycetidae</taxon>
        <taxon>Agaricales</taxon>
        <taxon>Pluteineae</taxon>
        <taxon>Pluteaceae</taxon>
        <taxon>Pluteus</taxon>
    </lineage>
</organism>
<dbReference type="EMBL" id="ML209029">
    <property type="protein sequence ID" value="TFK59278.1"/>
    <property type="molecule type" value="Genomic_DNA"/>
</dbReference>
<evidence type="ECO:0000313" key="1">
    <source>
        <dbReference type="EMBL" id="TFK59278.1"/>
    </source>
</evidence>
<feature type="non-terminal residue" evidence="1">
    <location>
        <position position="1"/>
    </location>
</feature>
<accession>A0ACD3A0W3</accession>
<dbReference type="Proteomes" id="UP000308600">
    <property type="component" value="Unassembled WGS sequence"/>
</dbReference>
<keyword evidence="2" id="KW-1185">Reference proteome</keyword>
<sequence length="72" mass="8138">RYSILPALTLDGIIALEIVEGSITKETFLNFLRQKVAPRLNPYPEKNSVVVLDNCSIHHDEDIHHLIEVECG</sequence>